<accession>A0A2W5VCF4</accession>
<gene>
    <name evidence="1" type="ORF">DI526_07015</name>
</gene>
<organism evidence="1 2">
    <name type="scientific">Caulobacter segnis</name>
    <dbReference type="NCBI Taxonomy" id="88688"/>
    <lineage>
        <taxon>Bacteria</taxon>
        <taxon>Pseudomonadati</taxon>
        <taxon>Pseudomonadota</taxon>
        <taxon>Alphaproteobacteria</taxon>
        <taxon>Caulobacterales</taxon>
        <taxon>Caulobacteraceae</taxon>
        <taxon>Caulobacter</taxon>
    </lineage>
</organism>
<evidence type="ECO:0000313" key="2">
    <source>
        <dbReference type="Proteomes" id="UP000249393"/>
    </source>
</evidence>
<name>A0A2W5VCF4_9CAUL</name>
<comment type="caution">
    <text evidence="1">The sequence shown here is derived from an EMBL/GenBank/DDBJ whole genome shotgun (WGS) entry which is preliminary data.</text>
</comment>
<reference evidence="1 2" key="1">
    <citation type="submission" date="2017-08" db="EMBL/GenBank/DDBJ databases">
        <title>Infants hospitalized years apart are colonized by the same room-sourced microbial strains.</title>
        <authorList>
            <person name="Brooks B."/>
            <person name="Olm M.R."/>
            <person name="Firek B.A."/>
            <person name="Baker R."/>
            <person name="Thomas B.C."/>
            <person name="Morowitz M.J."/>
            <person name="Banfield J.F."/>
        </authorList>
    </citation>
    <scope>NUCLEOTIDE SEQUENCE [LARGE SCALE GENOMIC DNA]</scope>
    <source>
        <strain evidence="1">S2_003_000_R2_4</strain>
    </source>
</reference>
<evidence type="ECO:0000313" key="1">
    <source>
        <dbReference type="EMBL" id="PZR35503.1"/>
    </source>
</evidence>
<protein>
    <submittedName>
        <fullName evidence="1">Uncharacterized protein</fullName>
    </submittedName>
</protein>
<dbReference type="EMBL" id="QFQZ01000015">
    <property type="protein sequence ID" value="PZR35503.1"/>
    <property type="molecule type" value="Genomic_DNA"/>
</dbReference>
<dbReference type="AlphaFoldDB" id="A0A2W5VCF4"/>
<dbReference type="Proteomes" id="UP000249393">
    <property type="component" value="Unassembled WGS sequence"/>
</dbReference>
<proteinExistence type="predicted"/>
<sequence>MLQLDDIRASVTATPHQPHVVDWDMLRERIRLGAPRLSPIRNYERYLGEAVGVRRSRQYFLNLTPDDPNLAWRRLVERNKSAGESFQETSEYLAFLIAEADRLDPEEPL</sequence>